<keyword evidence="3" id="KW-0285">Flavoprotein</keyword>
<sequence length="382" mass="42255">MNRRGFIQQAAIAGSWAAVGSMVASCATTAKGYADKHFQINMGYYRIPKLRLSMDRIVRETVGLRPFRTIGPRLESEQLGSKTLVHNYGHGGSGWSLSWGSGMLAREEVLKTGVKQVAVIGAGTIGLTTARLLQEKGIEVTIYAKDLAPNVTSSLATGTWSPSSRVCDPQKATPEFKAWWEKATRLSFRAFQFQLGLNDIISWVDEYNVFNEPPAERPNSEIFADLSGLVPERIMLGKKEHPFKADYVSRRSNVMINIPTYLHKHMTDFLLFGGKVKIQEIKKIEDIDALSEKCVVNCMGLGAKAIFNDEHLTPVSGQLSCLIPQPEVTYKLNTKGASIISRKDGIYLGGNGIVGNWDTTPSREQTEKVVAVLQKLMEDMRA</sequence>
<dbReference type="RefSeq" id="WP_114065159.1">
    <property type="nucleotide sequence ID" value="NZ_CP030850.1"/>
</dbReference>
<dbReference type="GO" id="GO:0005737">
    <property type="term" value="C:cytoplasm"/>
    <property type="evidence" value="ECO:0007669"/>
    <property type="project" value="TreeGrafter"/>
</dbReference>
<protein>
    <recommendedName>
        <fullName evidence="7">D-amino-acid oxidase</fullName>
        <ecNumber evidence="6">1.4.3.3</ecNumber>
    </recommendedName>
</protein>
<dbReference type="Pfam" id="PF01266">
    <property type="entry name" value="DAO"/>
    <property type="match status" value="1"/>
</dbReference>
<evidence type="ECO:0000313" key="11">
    <source>
        <dbReference type="Proteomes" id="UP000251993"/>
    </source>
</evidence>
<dbReference type="EMBL" id="CP030850">
    <property type="protein sequence ID" value="AXE16372.1"/>
    <property type="molecule type" value="Genomic_DNA"/>
</dbReference>
<evidence type="ECO:0000256" key="4">
    <source>
        <dbReference type="ARBA" id="ARBA00022827"/>
    </source>
</evidence>
<keyword evidence="11" id="KW-1185">Reference proteome</keyword>
<gene>
    <name evidence="10" type="ORF">DR864_00845</name>
</gene>
<evidence type="ECO:0000256" key="3">
    <source>
        <dbReference type="ARBA" id="ARBA00022630"/>
    </source>
</evidence>
<keyword evidence="5" id="KW-0560">Oxidoreductase</keyword>
<dbReference type="GO" id="GO:0019478">
    <property type="term" value="P:D-amino acid catabolic process"/>
    <property type="evidence" value="ECO:0007669"/>
    <property type="project" value="TreeGrafter"/>
</dbReference>
<reference evidence="10 11" key="1">
    <citation type="submission" date="2018-07" db="EMBL/GenBank/DDBJ databases">
        <title>Genome sequencing of Runella.</title>
        <authorList>
            <person name="Baek M.-G."/>
            <person name="Yi H."/>
        </authorList>
    </citation>
    <scope>NUCLEOTIDE SEQUENCE [LARGE SCALE GENOMIC DNA]</scope>
    <source>
        <strain evidence="10 11">HYN0085</strain>
    </source>
</reference>
<dbReference type="InterPro" id="IPR023209">
    <property type="entry name" value="DAO"/>
</dbReference>
<dbReference type="SUPFAM" id="SSF51905">
    <property type="entry name" value="FAD/NAD(P)-binding domain"/>
    <property type="match status" value="1"/>
</dbReference>
<dbReference type="InterPro" id="IPR019546">
    <property type="entry name" value="TAT_signal_bac_arc"/>
</dbReference>
<feature type="domain" description="FAD dependent oxidoreductase" evidence="9">
    <location>
        <begin position="117"/>
        <end position="379"/>
    </location>
</feature>
<dbReference type="OrthoDB" id="246701at2"/>
<comment type="similarity">
    <text evidence="2">Belongs to the DAMOX/DASOX family.</text>
</comment>
<dbReference type="GO" id="GO:0003884">
    <property type="term" value="F:D-amino-acid oxidase activity"/>
    <property type="evidence" value="ECO:0007669"/>
    <property type="project" value="UniProtKB-EC"/>
</dbReference>
<accession>A0A344TCK1</accession>
<dbReference type="PANTHER" id="PTHR11530">
    <property type="entry name" value="D-AMINO ACID OXIDASE"/>
    <property type="match status" value="1"/>
</dbReference>
<comment type="cofactor">
    <cofactor evidence="1">
        <name>FAD</name>
        <dbReference type="ChEBI" id="CHEBI:57692"/>
    </cofactor>
</comment>
<comment type="catalytic activity">
    <reaction evidence="8">
        <text>a D-alpha-amino acid + O2 + H2O = a 2-oxocarboxylate + H2O2 + NH4(+)</text>
        <dbReference type="Rhea" id="RHEA:21816"/>
        <dbReference type="ChEBI" id="CHEBI:15377"/>
        <dbReference type="ChEBI" id="CHEBI:15379"/>
        <dbReference type="ChEBI" id="CHEBI:16240"/>
        <dbReference type="ChEBI" id="CHEBI:28938"/>
        <dbReference type="ChEBI" id="CHEBI:35179"/>
        <dbReference type="ChEBI" id="CHEBI:59871"/>
        <dbReference type="EC" id="1.4.3.3"/>
    </reaction>
    <physiologicalReaction direction="left-to-right" evidence="8">
        <dbReference type="Rhea" id="RHEA:21817"/>
    </physiologicalReaction>
</comment>
<dbReference type="GO" id="GO:0071949">
    <property type="term" value="F:FAD binding"/>
    <property type="evidence" value="ECO:0007669"/>
    <property type="project" value="InterPro"/>
</dbReference>
<dbReference type="Proteomes" id="UP000251993">
    <property type="component" value="Chromosome"/>
</dbReference>
<evidence type="ECO:0000256" key="2">
    <source>
        <dbReference type="ARBA" id="ARBA00006730"/>
    </source>
</evidence>
<name>A0A344TCK1_9BACT</name>
<organism evidence="10 11">
    <name type="scientific">Runella rosea</name>
    <dbReference type="NCBI Taxonomy" id="2259595"/>
    <lineage>
        <taxon>Bacteria</taxon>
        <taxon>Pseudomonadati</taxon>
        <taxon>Bacteroidota</taxon>
        <taxon>Cytophagia</taxon>
        <taxon>Cytophagales</taxon>
        <taxon>Spirosomataceae</taxon>
        <taxon>Runella</taxon>
    </lineage>
</organism>
<dbReference type="Gene3D" id="3.30.9.10">
    <property type="entry name" value="D-Amino Acid Oxidase, subunit A, domain 2"/>
    <property type="match status" value="1"/>
</dbReference>
<evidence type="ECO:0000256" key="1">
    <source>
        <dbReference type="ARBA" id="ARBA00001974"/>
    </source>
</evidence>
<evidence type="ECO:0000256" key="6">
    <source>
        <dbReference type="ARBA" id="ARBA00039101"/>
    </source>
</evidence>
<dbReference type="PANTHER" id="PTHR11530:SF11">
    <property type="entry name" value="D-ASPARTATE OXIDASE"/>
    <property type="match status" value="1"/>
</dbReference>
<evidence type="ECO:0000256" key="8">
    <source>
        <dbReference type="ARBA" id="ARBA00049547"/>
    </source>
</evidence>
<dbReference type="KEGG" id="run:DR864_00845"/>
<dbReference type="InterPro" id="IPR006076">
    <property type="entry name" value="FAD-dep_OxRdtase"/>
</dbReference>
<dbReference type="AlphaFoldDB" id="A0A344TCK1"/>
<dbReference type="InterPro" id="IPR036188">
    <property type="entry name" value="FAD/NAD-bd_sf"/>
</dbReference>
<dbReference type="PROSITE" id="PS51257">
    <property type="entry name" value="PROKAR_LIPOPROTEIN"/>
    <property type="match status" value="1"/>
</dbReference>
<evidence type="ECO:0000313" key="10">
    <source>
        <dbReference type="EMBL" id="AXE16372.1"/>
    </source>
</evidence>
<evidence type="ECO:0000256" key="5">
    <source>
        <dbReference type="ARBA" id="ARBA00023002"/>
    </source>
</evidence>
<evidence type="ECO:0000256" key="7">
    <source>
        <dbReference type="ARBA" id="ARBA00039751"/>
    </source>
</evidence>
<dbReference type="EC" id="1.4.3.3" evidence="6"/>
<evidence type="ECO:0000259" key="9">
    <source>
        <dbReference type="Pfam" id="PF01266"/>
    </source>
</evidence>
<keyword evidence="4" id="KW-0274">FAD</keyword>
<dbReference type="Gene3D" id="3.40.50.720">
    <property type="entry name" value="NAD(P)-binding Rossmann-like Domain"/>
    <property type="match status" value="2"/>
</dbReference>
<proteinExistence type="inferred from homology"/>
<dbReference type="NCBIfam" id="TIGR01409">
    <property type="entry name" value="TAT_signal_seq"/>
    <property type="match status" value="1"/>
</dbReference>